<reference evidence="1" key="1">
    <citation type="journal article" date="2014" name="Front. Microbiol.">
        <title>High frequency of phylogenetically diverse reductive dehalogenase-homologous genes in deep subseafloor sedimentary metagenomes.</title>
        <authorList>
            <person name="Kawai M."/>
            <person name="Futagami T."/>
            <person name="Toyoda A."/>
            <person name="Takaki Y."/>
            <person name="Nishi S."/>
            <person name="Hori S."/>
            <person name="Arai W."/>
            <person name="Tsubouchi T."/>
            <person name="Morono Y."/>
            <person name="Uchiyama I."/>
            <person name="Ito T."/>
            <person name="Fujiyama A."/>
            <person name="Inagaki F."/>
            <person name="Takami H."/>
        </authorList>
    </citation>
    <scope>NUCLEOTIDE SEQUENCE</scope>
    <source>
        <strain evidence="1">Expedition CK06-06</strain>
    </source>
</reference>
<name>X1G6L4_9ZZZZ</name>
<protein>
    <submittedName>
        <fullName evidence="1">Uncharacterized protein</fullName>
    </submittedName>
</protein>
<sequence>MIINLLTKTIMNAELYEEIETYEFIIAHLKNDTFGKKCQQVARDHLLHLNTKL</sequence>
<evidence type="ECO:0000313" key="1">
    <source>
        <dbReference type="EMBL" id="GAH52897.1"/>
    </source>
</evidence>
<accession>X1G6L4</accession>
<proteinExistence type="predicted"/>
<dbReference type="AlphaFoldDB" id="X1G6L4"/>
<dbReference type="EMBL" id="BARU01016814">
    <property type="protein sequence ID" value="GAH52897.1"/>
    <property type="molecule type" value="Genomic_DNA"/>
</dbReference>
<organism evidence="1">
    <name type="scientific">marine sediment metagenome</name>
    <dbReference type="NCBI Taxonomy" id="412755"/>
    <lineage>
        <taxon>unclassified sequences</taxon>
        <taxon>metagenomes</taxon>
        <taxon>ecological metagenomes</taxon>
    </lineage>
</organism>
<comment type="caution">
    <text evidence="1">The sequence shown here is derived from an EMBL/GenBank/DDBJ whole genome shotgun (WGS) entry which is preliminary data.</text>
</comment>
<gene>
    <name evidence="1" type="ORF">S03H2_27924</name>
</gene>